<accession>A0A6G9Q5M2</accession>
<evidence type="ECO:0000256" key="7">
    <source>
        <dbReference type="ARBA" id="ARBA00023160"/>
    </source>
</evidence>
<dbReference type="PANTHER" id="PTHR31727:SF6">
    <property type="entry name" value="OLEOYL-ACYL CARRIER PROTEIN THIOESTERASE 1, CHLOROPLASTIC"/>
    <property type="match status" value="1"/>
</dbReference>
<dbReference type="Pfam" id="PF01643">
    <property type="entry name" value="Acyl-ACP_TE"/>
    <property type="match status" value="1"/>
</dbReference>
<organism evidence="8 9">
    <name type="scientific">Lentilactobacillus hilgardii</name>
    <name type="common">Lactobacillus hilgardii</name>
    <dbReference type="NCBI Taxonomy" id="1588"/>
    <lineage>
        <taxon>Bacteria</taxon>
        <taxon>Bacillati</taxon>
        <taxon>Bacillota</taxon>
        <taxon>Bacilli</taxon>
        <taxon>Lactobacillales</taxon>
        <taxon>Lactobacillaceae</taxon>
        <taxon>Lentilactobacillus</taxon>
    </lineage>
</organism>
<dbReference type="Pfam" id="PF20791">
    <property type="entry name" value="Acyl-ACP_TE_C"/>
    <property type="match status" value="1"/>
</dbReference>
<keyword evidence="4" id="KW-0276">Fatty acid metabolism</keyword>
<proteinExistence type="inferred from homology"/>
<dbReference type="Proteomes" id="UP000465035">
    <property type="component" value="Chromosome"/>
</dbReference>
<sequence>MPADQYSENHTISFYEGDVSYRITMTMLINILMLCSDHQNAKLGVAQQELIDKYGVGWVVTQYSIKINRLPQVEDTVKMTTRGTSYNRFFAYREFWVHDDQGNELVKVDSIWVLMDERARKITEIPQTIIEPYQSEKVRRVPRLPRPSRIADSAEVSSKKYQVRASDIDFNGHVNNAHYLEWMTDVLPLDFLVSHVPEQIDIRFENEVKYGNWVTSSVAVESKDSDKIKTVHEIFSNDVLSSSATFLWKKNDVKGHEKNENSSN</sequence>
<dbReference type="AlphaFoldDB" id="A0A6G9Q5M2"/>
<keyword evidence="7" id="KW-0275">Fatty acid biosynthesis</keyword>
<keyword evidence="6" id="KW-0443">Lipid metabolism</keyword>
<reference evidence="8 9" key="1">
    <citation type="submission" date="2019-12" db="EMBL/GenBank/DDBJ databases">
        <title>Lactobacillus hilgardii FLUB.</title>
        <authorList>
            <person name="Gustaw K."/>
        </authorList>
    </citation>
    <scope>NUCLEOTIDE SEQUENCE [LARGE SCALE GENOMIC DNA]</scope>
    <source>
        <strain evidence="8 9">FLUB</strain>
    </source>
</reference>
<keyword evidence="3" id="KW-0378">Hydrolase</keyword>
<dbReference type="InterPro" id="IPR029069">
    <property type="entry name" value="HotDog_dom_sf"/>
</dbReference>
<name>A0A6G9Q5M2_LENHI</name>
<comment type="similarity">
    <text evidence="1">Belongs to the acyl-ACP thioesterase family.</text>
</comment>
<evidence type="ECO:0000256" key="4">
    <source>
        <dbReference type="ARBA" id="ARBA00022832"/>
    </source>
</evidence>
<keyword evidence="2" id="KW-0444">Lipid biosynthesis</keyword>
<dbReference type="GO" id="GO:0000036">
    <property type="term" value="F:acyl carrier activity"/>
    <property type="evidence" value="ECO:0007669"/>
    <property type="project" value="TreeGrafter"/>
</dbReference>
<dbReference type="RefSeq" id="WP_003554635.1">
    <property type="nucleotide sequence ID" value="NZ_CABKOL010000102.1"/>
</dbReference>
<evidence type="ECO:0000256" key="2">
    <source>
        <dbReference type="ARBA" id="ARBA00022516"/>
    </source>
</evidence>
<evidence type="ECO:0000256" key="5">
    <source>
        <dbReference type="ARBA" id="ARBA00022946"/>
    </source>
</evidence>
<dbReference type="InterPro" id="IPR049427">
    <property type="entry name" value="Acyl-ACP_TE_C"/>
</dbReference>
<dbReference type="SMR" id="A0A6G9Q5M2"/>
<dbReference type="PANTHER" id="PTHR31727">
    <property type="entry name" value="OLEOYL-ACYL CARRIER PROTEIN THIOESTERASE 1, CHLOROPLASTIC"/>
    <property type="match status" value="1"/>
</dbReference>
<evidence type="ECO:0000256" key="6">
    <source>
        <dbReference type="ARBA" id="ARBA00023098"/>
    </source>
</evidence>
<dbReference type="GO" id="GO:0016297">
    <property type="term" value="F:fatty acyl-[ACP] hydrolase activity"/>
    <property type="evidence" value="ECO:0007669"/>
    <property type="project" value="InterPro"/>
</dbReference>
<dbReference type="GeneID" id="69058562"/>
<evidence type="ECO:0000256" key="1">
    <source>
        <dbReference type="ARBA" id="ARBA00006500"/>
    </source>
</evidence>
<evidence type="ECO:0000256" key="3">
    <source>
        <dbReference type="ARBA" id="ARBA00022801"/>
    </source>
</evidence>
<dbReference type="EMBL" id="CP047121">
    <property type="protein sequence ID" value="QHB52374.1"/>
    <property type="molecule type" value="Genomic_DNA"/>
</dbReference>
<dbReference type="CDD" id="cd00586">
    <property type="entry name" value="4HBT"/>
    <property type="match status" value="2"/>
</dbReference>
<evidence type="ECO:0000313" key="8">
    <source>
        <dbReference type="EMBL" id="QHB52374.1"/>
    </source>
</evidence>
<dbReference type="Gene3D" id="3.10.129.10">
    <property type="entry name" value="Hotdog Thioesterase"/>
    <property type="match status" value="1"/>
</dbReference>
<dbReference type="InterPro" id="IPR002864">
    <property type="entry name" value="Acyl-ACP_thioesterase_NHD"/>
</dbReference>
<dbReference type="SUPFAM" id="SSF54637">
    <property type="entry name" value="Thioesterase/thiol ester dehydrase-isomerase"/>
    <property type="match status" value="2"/>
</dbReference>
<keyword evidence="5" id="KW-0809">Transit peptide</keyword>
<gene>
    <name evidence="8" type="ORF">GQR93_09305</name>
</gene>
<protein>
    <submittedName>
        <fullName evidence="8">Acyl-ACP thioesterase</fullName>
    </submittedName>
</protein>
<dbReference type="InterPro" id="IPR045023">
    <property type="entry name" value="FATA/B"/>
</dbReference>
<evidence type="ECO:0000313" key="9">
    <source>
        <dbReference type="Proteomes" id="UP000465035"/>
    </source>
</evidence>